<dbReference type="PROSITE" id="PS50033">
    <property type="entry name" value="UBX"/>
    <property type="match status" value="1"/>
</dbReference>
<organism evidence="4 5">
    <name type="scientific">Leptotrombidium deliense</name>
    <dbReference type="NCBI Taxonomy" id="299467"/>
    <lineage>
        <taxon>Eukaryota</taxon>
        <taxon>Metazoa</taxon>
        <taxon>Ecdysozoa</taxon>
        <taxon>Arthropoda</taxon>
        <taxon>Chelicerata</taxon>
        <taxon>Arachnida</taxon>
        <taxon>Acari</taxon>
        <taxon>Acariformes</taxon>
        <taxon>Trombidiformes</taxon>
        <taxon>Prostigmata</taxon>
        <taxon>Anystina</taxon>
        <taxon>Parasitengona</taxon>
        <taxon>Trombiculoidea</taxon>
        <taxon>Trombiculidae</taxon>
        <taxon>Leptotrombidium</taxon>
    </lineage>
</organism>
<proteinExistence type="predicted"/>
<dbReference type="GO" id="GO:0007030">
    <property type="term" value="P:Golgi organization"/>
    <property type="evidence" value="ECO:0007669"/>
    <property type="project" value="TreeGrafter"/>
</dbReference>
<dbReference type="Gene3D" id="1.10.8.10">
    <property type="entry name" value="DNA helicase RuvA subunit, C-terminal domain"/>
    <property type="match status" value="1"/>
</dbReference>
<dbReference type="CDD" id="cd01770">
    <property type="entry name" value="UBX_UBXN2"/>
    <property type="match status" value="1"/>
</dbReference>
<dbReference type="GO" id="GO:0061025">
    <property type="term" value="P:membrane fusion"/>
    <property type="evidence" value="ECO:0007669"/>
    <property type="project" value="TreeGrafter"/>
</dbReference>
<feature type="domain" description="UBX" evidence="2">
    <location>
        <begin position="249"/>
        <end position="326"/>
    </location>
</feature>
<evidence type="ECO:0000259" key="3">
    <source>
        <dbReference type="PROSITE" id="PS51399"/>
    </source>
</evidence>
<dbReference type="VEuPathDB" id="VectorBase:LDEU002663"/>
<dbReference type="Pfam" id="PF00789">
    <property type="entry name" value="UBX"/>
    <property type="match status" value="1"/>
</dbReference>
<comment type="caution">
    <text evidence="4">The sequence shown here is derived from an EMBL/GenBank/DDBJ whole genome shotgun (WGS) entry which is preliminary data.</text>
</comment>
<dbReference type="SUPFAM" id="SSF102848">
    <property type="entry name" value="NSFL1 (p97 ATPase) cofactor p47, SEP domain"/>
    <property type="match status" value="1"/>
</dbReference>
<gene>
    <name evidence="4" type="ORF">B4U80_08154</name>
</gene>
<dbReference type="InterPro" id="IPR012989">
    <property type="entry name" value="SEP_domain"/>
</dbReference>
<dbReference type="GO" id="GO:0005634">
    <property type="term" value="C:nucleus"/>
    <property type="evidence" value="ECO:0007669"/>
    <property type="project" value="TreeGrafter"/>
</dbReference>
<dbReference type="Gene3D" id="3.10.20.90">
    <property type="entry name" value="Phosphatidylinositol 3-kinase Catalytic Subunit, Chain A, domain 1"/>
    <property type="match status" value="1"/>
</dbReference>
<evidence type="ECO:0000313" key="4">
    <source>
        <dbReference type="EMBL" id="RWS29376.1"/>
    </source>
</evidence>
<dbReference type="AlphaFoldDB" id="A0A443SPC8"/>
<accession>A0A443SPC8</accession>
<dbReference type="FunFam" id="3.30.420.210:FF:000002">
    <property type="entry name" value="UBX domain-containing protein 1"/>
    <property type="match status" value="1"/>
</dbReference>
<dbReference type="SUPFAM" id="SSF46934">
    <property type="entry name" value="UBA-like"/>
    <property type="match status" value="1"/>
</dbReference>
<dbReference type="SMART" id="SM00553">
    <property type="entry name" value="SEP"/>
    <property type="match status" value="1"/>
</dbReference>
<feature type="region of interest" description="Disordered" evidence="1">
    <location>
        <begin position="44"/>
        <end position="110"/>
    </location>
</feature>
<dbReference type="FunFam" id="1.10.8.10:FF:000020">
    <property type="entry name" value="NSFL1 (p97) cofactor (p47)"/>
    <property type="match status" value="1"/>
</dbReference>
<dbReference type="STRING" id="299467.A0A443SPC8"/>
<dbReference type="Pfam" id="PF08059">
    <property type="entry name" value="SEP"/>
    <property type="match status" value="1"/>
</dbReference>
<feature type="compositionally biased region" description="Basic and acidic residues" evidence="1">
    <location>
        <begin position="58"/>
        <end position="74"/>
    </location>
</feature>
<dbReference type="GO" id="GO:0031468">
    <property type="term" value="P:nuclear membrane reassembly"/>
    <property type="evidence" value="ECO:0007669"/>
    <property type="project" value="TreeGrafter"/>
</dbReference>
<dbReference type="GO" id="GO:0043130">
    <property type="term" value="F:ubiquitin binding"/>
    <property type="evidence" value="ECO:0007669"/>
    <property type="project" value="TreeGrafter"/>
</dbReference>
<dbReference type="Proteomes" id="UP000288716">
    <property type="component" value="Unassembled WGS sequence"/>
</dbReference>
<dbReference type="InterPro" id="IPR029071">
    <property type="entry name" value="Ubiquitin-like_domsf"/>
</dbReference>
<evidence type="ECO:0000313" key="5">
    <source>
        <dbReference type="Proteomes" id="UP000288716"/>
    </source>
</evidence>
<dbReference type="InterPro" id="IPR036241">
    <property type="entry name" value="NSFL1C_SEP_dom_sf"/>
</dbReference>
<sequence>MEERDAIVAQFCGVTGVDEERATFYLESANWSLDLATRSFYEQQEEDNEPIDVEMPPMEDKKKQTVKSSAERRIATLNTLNSSSDDEEHGQAFYAGGSEHSGQQMLGPGKKKNPNDMIQSIFNSAKEHGAMADKSAMETEQRGTTNLVLKMWRNGFSVDDGPLRLYEEQDNAQFLQTVSRGEIPRELARNAGGNEINLSLEDHRNEDYVQPKKEVQPFSGKGNRLGAAAPEMTSTTPAVNEPVELKVDESKPVTNVQIRLADGSRIPLKVNLSTTIREIRNHICQLRPQYASQPFVLMTTFPNQQLTEENLTVEEAKLQNALIVQQLK</sequence>
<dbReference type="Pfam" id="PF14555">
    <property type="entry name" value="UBA_4"/>
    <property type="match status" value="1"/>
</dbReference>
<dbReference type="EMBL" id="NCKV01000944">
    <property type="protein sequence ID" value="RWS29376.1"/>
    <property type="molecule type" value="Genomic_DNA"/>
</dbReference>
<evidence type="ECO:0000256" key="1">
    <source>
        <dbReference type="SAM" id="MobiDB-lite"/>
    </source>
</evidence>
<dbReference type="GO" id="GO:0043161">
    <property type="term" value="P:proteasome-mediated ubiquitin-dependent protein catabolic process"/>
    <property type="evidence" value="ECO:0007669"/>
    <property type="project" value="TreeGrafter"/>
</dbReference>
<dbReference type="GO" id="GO:0000045">
    <property type="term" value="P:autophagosome assembly"/>
    <property type="evidence" value="ECO:0007669"/>
    <property type="project" value="TreeGrafter"/>
</dbReference>
<name>A0A443SPC8_9ACAR</name>
<dbReference type="InterPro" id="IPR001012">
    <property type="entry name" value="UBX_dom"/>
</dbReference>
<evidence type="ECO:0000259" key="2">
    <source>
        <dbReference type="PROSITE" id="PS50033"/>
    </source>
</evidence>
<protein>
    <submittedName>
        <fullName evidence="4">NSFL1 cofactor p47-like isoform X2</fullName>
    </submittedName>
</protein>
<dbReference type="PANTHER" id="PTHR23333">
    <property type="entry name" value="UBX DOMAIN CONTAINING PROTEIN"/>
    <property type="match status" value="1"/>
</dbReference>
<dbReference type="PROSITE" id="PS51399">
    <property type="entry name" value="SEP"/>
    <property type="match status" value="1"/>
</dbReference>
<reference evidence="4 5" key="1">
    <citation type="journal article" date="2018" name="Gigascience">
        <title>Genomes of trombidid mites reveal novel predicted allergens and laterally-transferred genes associated with secondary metabolism.</title>
        <authorList>
            <person name="Dong X."/>
            <person name="Chaisiri K."/>
            <person name="Xia D."/>
            <person name="Armstrong S.D."/>
            <person name="Fang Y."/>
            <person name="Donnelly M.J."/>
            <person name="Kadowaki T."/>
            <person name="McGarry J.W."/>
            <person name="Darby A.C."/>
            <person name="Makepeace B.L."/>
        </authorList>
    </citation>
    <scope>NUCLEOTIDE SEQUENCE [LARGE SCALE GENOMIC DNA]</scope>
    <source>
        <strain evidence="4">UoL-UT</strain>
    </source>
</reference>
<dbReference type="GO" id="GO:0005829">
    <property type="term" value="C:cytosol"/>
    <property type="evidence" value="ECO:0007669"/>
    <property type="project" value="TreeGrafter"/>
</dbReference>
<dbReference type="SUPFAM" id="SSF54236">
    <property type="entry name" value="Ubiquitin-like"/>
    <property type="match status" value="1"/>
</dbReference>
<dbReference type="CDD" id="cd14348">
    <property type="entry name" value="UBA_p47"/>
    <property type="match status" value="1"/>
</dbReference>
<feature type="domain" description="SEP" evidence="3">
    <location>
        <begin position="144"/>
        <end position="209"/>
    </location>
</feature>
<dbReference type="OrthoDB" id="25887at2759"/>
<dbReference type="SMART" id="SM00166">
    <property type="entry name" value="UBX"/>
    <property type="match status" value="1"/>
</dbReference>
<dbReference type="Gene3D" id="3.30.420.210">
    <property type="entry name" value="SEP domain"/>
    <property type="match status" value="1"/>
</dbReference>
<keyword evidence="5" id="KW-1185">Reference proteome</keyword>
<dbReference type="InterPro" id="IPR009060">
    <property type="entry name" value="UBA-like_sf"/>
</dbReference>
<dbReference type="PANTHER" id="PTHR23333:SF20">
    <property type="entry name" value="NSFL1 COFACTOR P47"/>
    <property type="match status" value="1"/>
</dbReference>